<evidence type="ECO:0000313" key="2">
    <source>
        <dbReference type="Proteomes" id="UP000604046"/>
    </source>
</evidence>
<protein>
    <submittedName>
        <fullName evidence="1">Uncharacterized protein</fullName>
    </submittedName>
</protein>
<comment type="caution">
    <text evidence="1">The sequence shown here is derived from an EMBL/GenBank/DDBJ whole genome shotgun (WGS) entry which is preliminary data.</text>
</comment>
<gene>
    <name evidence="1" type="ORF">SNAT2548_LOCUS26837</name>
</gene>
<dbReference type="Proteomes" id="UP000604046">
    <property type="component" value="Unassembled WGS sequence"/>
</dbReference>
<dbReference type="AlphaFoldDB" id="A0A812SFC4"/>
<reference evidence="1" key="1">
    <citation type="submission" date="2021-02" db="EMBL/GenBank/DDBJ databases">
        <authorList>
            <person name="Dougan E. K."/>
            <person name="Rhodes N."/>
            <person name="Thang M."/>
            <person name="Chan C."/>
        </authorList>
    </citation>
    <scope>NUCLEOTIDE SEQUENCE</scope>
</reference>
<sequence length="149" mass="16747">MAGTASNLSDEDLFSTWGIPSRLCKDACPNLCCKLHYGLGKRTSSGAFLPTDAYSLWRWHTPCSQRSLVQQRGWKDSRSEKVRSEMRPNAAHGQQKHAKACGELGCLRTQVPSCCRNFNVRKTLGLTTFVRSVPLTVLWMQRLCDTARL</sequence>
<name>A0A812SFC4_9DINO</name>
<accession>A0A812SFC4</accession>
<proteinExistence type="predicted"/>
<organism evidence="1 2">
    <name type="scientific">Symbiodinium natans</name>
    <dbReference type="NCBI Taxonomy" id="878477"/>
    <lineage>
        <taxon>Eukaryota</taxon>
        <taxon>Sar</taxon>
        <taxon>Alveolata</taxon>
        <taxon>Dinophyceae</taxon>
        <taxon>Suessiales</taxon>
        <taxon>Symbiodiniaceae</taxon>
        <taxon>Symbiodinium</taxon>
    </lineage>
</organism>
<keyword evidence="2" id="KW-1185">Reference proteome</keyword>
<evidence type="ECO:0000313" key="1">
    <source>
        <dbReference type="EMBL" id="CAE7477799.1"/>
    </source>
</evidence>
<dbReference type="EMBL" id="CAJNDS010002445">
    <property type="protein sequence ID" value="CAE7477799.1"/>
    <property type="molecule type" value="Genomic_DNA"/>
</dbReference>